<dbReference type="InterPro" id="IPR036770">
    <property type="entry name" value="Ankyrin_rpt-contain_sf"/>
</dbReference>
<dbReference type="SUPFAM" id="SSF48403">
    <property type="entry name" value="Ankyrin repeat"/>
    <property type="match status" value="1"/>
</dbReference>
<evidence type="ECO:0000256" key="4">
    <source>
        <dbReference type="SAM" id="MobiDB-lite"/>
    </source>
</evidence>
<proteinExistence type="predicted"/>
<dbReference type="Proteomes" id="UP001285441">
    <property type="component" value="Unassembled WGS sequence"/>
</dbReference>
<dbReference type="PANTHER" id="PTHR24198">
    <property type="entry name" value="ANKYRIN REPEAT AND PROTEIN KINASE DOMAIN-CONTAINING PROTEIN"/>
    <property type="match status" value="1"/>
</dbReference>
<reference evidence="5" key="2">
    <citation type="submission" date="2023-06" db="EMBL/GenBank/DDBJ databases">
        <authorList>
            <consortium name="Lawrence Berkeley National Laboratory"/>
            <person name="Haridas S."/>
            <person name="Hensen N."/>
            <person name="Bonometti L."/>
            <person name="Westerberg I."/>
            <person name="Brannstrom I.O."/>
            <person name="Guillou S."/>
            <person name="Cros-Aarteil S."/>
            <person name="Calhoun S."/>
            <person name="Kuo A."/>
            <person name="Mondo S."/>
            <person name="Pangilinan J."/>
            <person name="Riley R."/>
            <person name="LaButti K."/>
            <person name="Andreopoulos B."/>
            <person name="Lipzen A."/>
            <person name="Chen C."/>
            <person name="Yanf M."/>
            <person name="Daum C."/>
            <person name="Ng V."/>
            <person name="Clum A."/>
            <person name="Steindorff A."/>
            <person name="Ohm R."/>
            <person name="Martin F."/>
            <person name="Silar P."/>
            <person name="Natvig D."/>
            <person name="Lalanne C."/>
            <person name="Gautier V."/>
            <person name="Ament-velasquez S.L."/>
            <person name="Kruys A."/>
            <person name="Hutchinson M.I."/>
            <person name="Powell A.J."/>
            <person name="Barry K."/>
            <person name="Miller A.N."/>
            <person name="Grigoriev I.V."/>
            <person name="Debuchy R."/>
            <person name="Gladieux P."/>
            <person name="Thoren M.H."/>
            <person name="Johannesson H."/>
        </authorList>
    </citation>
    <scope>NUCLEOTIDE SEQUENCE</scope>
    <source>
        <strain evidence="5">CBS 232.78</strain>
    </source>
</reference>
<evidence type="ECO:0000256" key="1">
    <source>
        <dbReference type="ARBA" id="ARBA00022737"/>
    </source>
</evidence>
<feature type="repeat" description="ANK" evidence="3">
    <location>
        <begin position="1"/>
        <end position="31"/>
    </location>
</feature>
<feature type="compositionally biased region" description="Acidic residues" evidence="4">
    <location>
        <begin position="200"/>
        <end position="219"/>
    </location>
</feature>
<evidence type="ECO:0000313" key="6">
    <source>
        <dbReference type="Proteomes" id="UP001285441"/>
    </source>
</evidence>
<feature type="repeat" description="ANK" evidence="3">
    <location>
        <begin position="66"/>
        <end position="98"/>
    </location>
</feature>
<name>A0AAE0U242_9PEZI</name>
<dbReference type="EMBL" id="JAULSW010000003">
    <property type="protein sequence ID" value="KAK3387759.1"/>
    <property type="molecule type" value="Genomic_DNA"/>
</dbReference>
<sequence length="240" mass="27128">MTPLMLPANNGHDRLVHMLASQGVDIHQWSNATGFDALCLACAKGLMLCVTYLLGTWADINGVEKRCITPLHVAAKGGHVEMVMRLLRMGEDKTKSSKEQFQSMEITRASAEVVRTAGFVEEWAWGENCAAIGWRTDKQRKELALHDIIDRVVELRQDKVEETLTSLRIDGKPQRVFDPEVLKLKRHFRRLDLLKQDANPVDESDTLPDTETDTEEDPEMGMVWSGRFSWASTLDHLAQT</sequence>
<keyword evidence="1" id="KW-0677">Repeat</keyword>
<reference evidence="5" key="1">
    <citation type="journal article" date="2023" name="Mol. Phylogenet. Evol.">
        <title>Genome-scale phylogeny and comparative genomics of the fungal order Sordariales.</title>
        <authorList>
            <person name="Hensen N."/>
            <person name="Bonometti L."/>
            <person name="Westerberg I."/>
            <person name="Brannstrom I.O."/>
            <person name="Guillou S."/>
            <person name="Cros-Aarteil S."/>
            <person name="Calhoun S."/>
            <person name="Haridas S."/>
            <person name="Kuo A."/>
            <person name="Mondo S."/>
            <person name="Pangilinan J."/>
            <person name="Riley R."/>
            <person name="LaButti K."/>
            <person name="Andreopoulos B."/>
            <person name="Lipzen A."/>
            <person name="Chen C."/>
            <person name="Yan M."/>
            <person name="Daum C."/>
            <person name="Ng V."/>
            <person name="Clum A."/>
            <person name="Steindorff A."/>
            <person name="Ohm R.A."/>
            <person name="Martin F."/>
            <person name="Silar P."/>
            <person name="Natvig D.O."/>
            <person name="Lalanne C."/>
            <person name="Gautier V."/>
            <person name="Ament-Velasquez S.L."/>
            <person name="Kruys A."/>
            <person name="Hutchinson M.I."/>
            <person name="Powell A.J."/>
            <person name="Barry K."/>
            <person name="Miller A.N."/>
            <person name="Grigoriev I.V."/>
            <person name="Debuchy R."/>
            <person name="Gladieux P."/>
            <person name="Hiltunen Thoren M."/>
            <person name="Johannesson H."/>
        </authorList>
    </citation>
    <scope>NUCLEOTIDE SEQUENCE</scope>
    <source>
        <strain evidence="5">CBS 232.78</strain>
    </source>
</reference>
<dbReference type="Gene3D" id="1.25.40.20">
    <property type="entry name" value="Ankyrin repeat-containing domain"/>
    <property type="match status" value="1"/>
</dbReference>
<dbReference type="AlphaFoldDB" id="A0AAE0U242"/>
<dbReference type="PROSITE" id="PS50297">
    <property type="entry name" value="ANK_REP_REGION"/>
    <property type="match status" value="1"/>
</dbReference>
<comment type="caution">
    <text evidence="5">The sequence shown here is derived from an EMBL/GenBank/DDBJ whole genome shotgun (WGS) entry which is preliminary data.</text>
</comment>
<dbReference type="SMART" id="SM00248">
    <property type="entry name" value="ANK"/>
    <property type="match status" value="3"/>
</dbReference>
<dbReference type="InterPro" id="IPR002110">
    <property type="entry name" value="Ankyrin_rpt"/>
</dbReference>
<feature type="region of interest" description="Disordered" evidence="4">
    <location>
        <begin position="199"/>
        <end position="221"/>
    </location>
</feature>
<accession>A0AAE0U242</accession>
<evidence type="ECO:0000256" key="3">
    <source>
        <dbReference type="PROSITE-ProRule" id="PRU00023"/>
    </source>
</evidence>
<organism evidence="5 6">
    <name type="scientific">Podospora didyma</name>
    <dbReference type="NCBI Taxonomy" id="330526"/>
    <lineage>
        <taxon>Eukaryota</taxon>
        <taxon>Fungi</taxon>
        <taxon>Dikarya</taxon>
        <taxon>Ascomycota</taxon>
        <taxon>Pezizomycotina</taxon>
        <taxon>Sordariomycetes</taxon>
        <taxon>Sordariomycetidae</taxon>
        <taxon>Sordariales</taxon>
        <taxon>Podosporaceae</taxon>
        <taxon>Podospora</taxon>
    </lineage>
</organism>
<protein>
    <submittedName>
        <fullName evidence="5">Ankyrin repeat-containing domain protein</fullName>
    </submittedName>
</protein>
<keyword evidence="2 3" id="KW-0040">ANK repeat</keyword>
<dbReference type="PANTHER" id="PTHR24198:SF165">
    <property type="entry name" value="ANKYRIN REPEAT-CONTAINING PROTEIN-RELATED"/>
    <property type="match status" value="1"/>
</dbReference>
<evidence type="ECO:0000256" key="2">
    <source>
        <dbReference type="ARBA" id="ARBA00023043"/>
    </source>
</evidence>
<evidence type="ECO:0000313" key="5">
    <source>
        <dbReference type="EMBL" id="KAK3387759.1"/>
    </source>
</evidence>
<keyword evidence="6" id="KW-1185">Reference proteome</keyword>
<gene>
    <name evidence="5" type="ORF">B0H63DRAFT_559220</name>
</gene>
<dbReference type="Pfam" id="PF12796">
    <property type="entry name" value="Ank_2"/>
    <property type="match status" value="1"/>
</dbReference>
<dbReference type="PROSITE" id="PS50088">
    <property type="entry name" value="ANK_REPEAT"/>
    <property type="match status" value="2"/>
</dbReference>